<reference evidence="1" key="1">
    <citation type="submission" date="2024-01" db="EMBL/GenBank/DDBJ databases">
        <title>The diversity of rhizobia nodulating Mimosa spp. in eleven states of Brazil covering several biomes is determined by host plant, location, and edaphic factors.</title>
        <authorList>
            <person name="Rouws L."/>
            <person name="Barauna A."/>
            <person name="Beukes C."/>
            <person name="De Faria S.M."/>
            <person name="Gross E."/>
            <person name="Dos Reis Junior F.B."/>
            <person name="Simon M."/>
            <person name="Maluk M."/>
            <person name="Odee D.W."/>
            <person name="Kenicer G."/>
            <person name="Young J.P.W."/>
            <person name="Reis V.M."/>
            <person name="Zilli J."/>
            <person name="James E.K."/>
        </authorList>
    </citation>
    <scope>NUCLEOTIDE SEQUENCE</scope>
    <source>
        <strain evidence="1">JPY452</strain>
    </source>
</reference>
<accession>A0ACC6RQX0</accession>
<dbReference type="Proteomes" id="UP001392318">
    <property type="component" value="Unassembled WGS sequence"/>
</dbReference>
<keyword evidence="2" id="KW-1185">Reference proteome</keyword>
<sequence length="234" mass="24923">MQSGRYRVDIGTLSLSCSGEHMAKIVVVGNSKGGTGKSTSSLQFSIGLAREGARVWLVDGDRQETSVTAITMRAQSGRPPIAASAYANGATLRAQVLQQRDAYDFVVIDAGGRDSSALRAALTVCDAVVIPCLPRTFDVWAMQDMVQLVDEARAVHDLKAFAFLNSADANGADNRDAAAAIADFSQVELLPYRLGRRKAYSNASGAGLHVEEMPRRDTVACAEIDRLTVAVFGV</sequence>
<evidence type="ECO:0000313" key="1">
    <source>
        <dbReference type="EMBL" id="MEM5403918.1"/>
    </source>
</evidence>
<dbReference type="EMBL" id="JAYMRU010000025">
    <property type="protein sequence ID" value="MEM5403918.1"/>
    <property type="molecule type" value="Genomic_DNA"/>
</dbReference>
<name>A0ACC6RQX0_9BURK</name>
<organism evidence="1 2">
    <name type="scientific">Paraburkholderia unamae</name>
    <dbReference type="NCBI Taxonomy" id="219649"/>
    <lineage>
        <taxon>Bacteria</taxon>
        <taxon>Pseudomonadati</taxon>
        <taxon>Pseudomonadota</taxon>
        <taxon>Betaproteobacteria</taxon>
        <taxon>Burkholderiales</taxon>
        <taxon>Burkholderiaceae</taxon>
        <taxon>Paraburkholderia</taxon>
    </lineage>
</organism>
<evidence type="ECO:0000313" key="2">
    <source>
        <dbReference type="Proteomes" id="UP001392318"/>
    </source>
</evidence>
<gene>
    <name evidence="1" type="ORF">VSR83_28460</name>
</gene>
<comment type="caution">
    <text evidence="1">The sequence shown here is derived from an EMBL/GenBank/DDBJ whole genome shotgun (WGS) entry which is preliminary data.</text>
</comment>
<protein>
    <submittedName>
        <fullName evidence="1">AAA family ATPase</fullName>
    </submittedName>
</protein>
<proteinExistence type="predicted"/>